<dbReference type="AlphaFoldDB" id="A0AAU9TS87"/>
<gene>
    <name evidence="2" type="ORF">EEDITHA_LOCUS6032</name>
</gene>
<keyword evidence="1" id="KW-0472">Membrane</keyword>
<sequence>MLKKYDLEMLIRASIRISKSNKKKDEIVQLSTLSCCFDFVGKRVEAVAGRYVARSLVVLTLVLAMLLFKPMPLFVLDDVLYSL</sequence>
<comment type="caution">
    <text evidence="2">The sequence shown here is derived from an EMBL/GenBank/DDBJ whole genome shotgun (WGS) entry which is preliminary data.</text>
</comment>
<keyword evidence="1" id="KW-1133">Transmembrane helix</keyword>
<protein>
    <submittedName>
        <fullName evidence="2">Uncharacterized protein</fullName>
    </submittedName>
</protein>
<reference evidence="2" key="1">
    <citation type="submission" date="2022-03" db="EMBL/GenBank/DDBJ databases">
        <authorList>
            <person name="Tunstrom K."/>
        </authorList>
    </citation>
    <scope>NUCLEOTIDE SEQUENCE</scope>
</reference>
<dbReference type="EMBL" id="CAKOGL010000009">
    <property type="protein sequence ID" value="CAH2090031.1"/>
    <property type="molecule type" value="Genomic_DNA"/>
</dbReference>
<proteinExistence type="predicted"/>
<keyword evidence="1" id="KW-0812">Transmembrane</keyword>
<evidence type="ECO:0000256" key="1">
    <source>
        <dbReference type="SAM" id="Phobius"/>
    </source>
</evidence>
<organism evidence="2 3">
    <name type="scientific">Euphydryas editha</name>
    <name type="common">Edith's checkerspot</name>
    <dbReference type="NCBI Taxonomy" id="104508"/>
    <lineage>
        <taxon>Eukaryota</taxon>
        <taxon>Metazoa</taxon>
        <taxon>Ecdysozoa</taxon>
        <taxon>Arthropoda</taxon>
        <taxon>Hexapoda</taxon>
        <taxon>Insecta</taxon>
        <taxon>Pterygota</taxon>
        <taxon>Neoptera</taxon>
        <taxon>Endopterygota</taxon>
        <taxon>Lepidoptera</taxon>
        <taxon>Glossata</taxon>
        <taxon>Ditrysia</taxon>
        <taxon>Papilionoidea</taxon>
        <taxon>Nymphalidae</taxon>
        <taxon>Nymphalinae</taxon>
        <taxon>Euphydryas</taxon>
    </lineage>
</organism>
<accession>A0AAU9TS87</accession>
<evidence type="ECO:0000313" key="3">
    <source>
        <dbReference type="Proteomes" id="UP001153954"/>
    </source>
</evidence>
<evidence type="ECO:0000313" key="2">
    <source>
        <dbReference type="EMBL" id="CAH2090031.1"/>
    </source>
</evidence>
<name>A0AAU9TS87_EUPED</name>
<dbReference type="Proteomes" id="UP001153954">
    <property type="component" value="Unassembled WGS sequence"/>
</dbReference>
<keyword evidence="3" id="KW-1185">Reference proteome</keyword>
<feature type="transmembrane region" description="Helical" evidence="1">
    <location>
        <begin position="51"/>
        <end position="68"/>
    </location>
</feature>